<keyword evidence="2" id="KW-1185">Reference proteome</keyword>
<dbReference type="Proteomes" id="UP001189429">
    <property type="component" value="Unassembled WGS sequence"/>
</dbReference>
<comment type="caution">
    <text evidence="1">The sequence shown here is derived from an EMBL/GenBank/DDBJ whole genome shotgun (WGS) entry which is preliminary data.</text>
</comment>
<evidence type="ECO:0000313" key="1">
    <source>
        <dbReference type="EMBL" id="CAK0894208.1"/>
    </source>
</evidence>
<accession>A0ABN9X4D2</accession>
<proteinExistence type="predicted"/>
<name>A0ABN9X4D2_9DINO</name>
<sequence>MDRPARVDWYRRNKKIHAAGQKKSFDDGIYEEESSKAAFMNDADLHDYLPQDEWVIREKQLQDGLTTAAAIAPFEEKCGGPSTAKRNIRNHICLGVFKGARVGSGKSQEERQACKRQKMIEDAGGVREAAALGEQRSSSMGRWLQGMNNHVSSNVPMPADLADDIDVETPVGMSAPSSSGLEATRKDTTVAGHAAAAVREMDEADLHAAEEALKIKKQSAASVGRPVGRPQKSRAQVLADVAAVLREKTGWLGDVASKYDRDAKEILEEAKAAFSNSLPDDLQKVKKAAEKVVELQKKLTDTKCEMLCEDGASSDDARKRIVEQLRVVSTIHSKNVLNSINAFKKAHGLAKKEASKKTADKNGRGVGVIDDLAKGLMELTPCLVNGPAPLMTAFDKLAGVKAYSKWVQKEMKKTSLHVIHSDFKPGVARTIDAILVKHLPSSKCKPPFSADYCGDAALGSQQWVFTEQFGQIGVTPFCVSDVRLLESGSYFCAGVKIDKVRGATLEDKLEGLGSTNGVDAIKKLLEQKRGFCVQHDSPGPLLVIPAGYIFAIWWDRTIDNEVCLGIRWGHMNQNKEELDMIKGLVKQTITMHPDMGPNYKPFARQIEQFLLPAARP</sequence>
<evidence type="ECO:0000313" key="2">
    <source>
        <dbReference type="Proteomes" id="UP001189429"/>
    </source>
</evidence>
<protein>
    <submittedName>
        <fullName evidence="1">Uncharacterized protein</fullName>
    </submittedName>
</protein>
<reference evidence="1" key="1">
    <citation type="submission" date="2023-10" db="EMBL/GenBank/DDBJ databases">
        <authorList>
            <person name="Chen Y."/>
            <person name="Shah S."/>
            <person name="Dougan E. K."/>
            <person name="Thang M."/>
            <person name="Chan C."/>
        </authorList>
    </citation>
    <scope>NUCLEOTIDE SEQUENCE [LARGE SCALE GENOMIC DNA]</scope>
</reference>
<organism evidence="1 2">
    <name type="scientific">Prorocentrum cordatum</name>
    <dbReference type="NCBI Taxonomy" id="2364126"/>
    <lineage>
        <taxon>Eukaryota</taxon>
        <taxon>Sar</taxon>
        <taxon>Alveolata</taxon>
        <taxon>Dinophyceae</taxon>
        <taxon>Prorocentrales</taxon>
        <taxon>Prorocentraceae</taxon>
        <taxon>Prorocentrum</taxon>
    </lineage>
</organism>
<dbReference type="EMBL" id="CAUYUJ010019860">
    <property type="protein sequence ID" value="CAK0894208.1"/>
    <property type="molecule type" value="Genomic_DNA"/>
</dbReference>
<gene>
    <name evidence="1" type="ORF">PCOR1329_LOCUS73301</name>
</gene>